<proteinExistence type="predicted"/>
<feature type="compositionally biased region" description="Polar residues" evidence="1">
    <location>
        <begin position="1"/>
        <end position="27"/>
    </location>
</feature>
<feature type="region of interest" description="Disordered" evidence="1">
    <location>
        <begin position="1"/>
        <end position="80"/>
    </location>
</feature>
<organism evidence="2 3">
    <name type="scientific">Phialemonium thermophilum</name>
    <dbReference type="NCBI Taxonomy" id="223376"/>
    <lineage>
        <taxon>Eukaryota</taxon>
        <taxon>Fungi</taxon>
        <taxon>Dikarya</taxon>
        <taxon>Ascomycota</taxon>
        <taxon>Pezizomycotina</taxon>
        <taxon>Sordariomycetes</taxon>
        <taxon>Sordariomycetidae</taxon>
        <taxon>Cephalothecales</taxon>
        <taxon>Cephalothecaceae</taxon>
        <taxon>Phialemonium</taxon>
    </lineage>
</organism>
<evidence type="ECO:0000256" key="1">
    <source>
        <dbReference type="SAM" id="MobiDB-lite"/>
    </source>
</evidence>
<dbReference type="Proteomes" id="UP001586593">
    <property type="component" value="Unassembled WGS sequence"/>
</dbReference>
<evidence type="ECO:0000313" key="2">
    <source>
        <dbReference type="EMBL" id="KAL1868967.1"/>
    </source>
</evidence>
<dbReference type="EMBL" id="JAZHXJ010000205">
    <property type="protein sequence ID" value="KAL1868967.1"/>
    <property type="molecule type" value="Genomic_DNA"/>
</dbReference>
<accession>A0ABR3WZ74</accession>
<name>A0ABR3WZ74_9PEZI</name>
<comment type="caution">
    <text evidence="2">The sequence shown here is derived from an EMBL/GenBank/DDBJ whole genome shotgun (WGS) entry which is preliminary data.</text>
</comment>
<gene>
    <name evidence="2" type="ORF">VTK73DRAFT_3428</name>
</gene>
<evidence type="ECO:0000313" key="3">
    <source>
        <dbReference type="Proteomes" id="UP001586593"/>
    </source>
</evidence>
<dbReference type="PANTHER" id="PTHR37848:SF1">
    <property type="entry name" value="SUN DOMAIN-CONTAINING PROTEIN"/>
    <property type="match status" value="1"/>
</dbReference>
<feature type="region of interest" description="Disordered" evidence="1">
    <location>
        <begin position="172"/>
        <end position="191"/>
    </location>
</feature>
<protein>
    <submittedName>
        <fullName evidence="2">Uncharacterized protein</fullName>
    </submittedName>
</protein>
<reference evidence="2 3" key="1">
    <citation type="journal article" date="2024" name="Commun. Biol.">
        <title>Comparative genomic analysis of thermophilic fungi reveals convergent evolutionary adaptations and gene losses.</title>
        <authorList>
            <person name="Steindorff A.S."/>
            <person name="Aguilar-Pontes M.V."/>
            <person name="Robinson A.J."/>
            <person name="Andreopoulos B."/>
            <person name="LaButti K."/>
            <person name="Kuo A."/>
            <person name="Mondo S."/>
            <person name="Riley R."/>
            <person name="Otillar R."/>
            <person name="Haridas S."/>
            <person name="Lipzen A."/>
            <person name="Grimwood J."/>
            <person name="Schmutz J."/>
            <person name="Clum A."/>
            <person name="Reid I.D."/>
            <person name="Moisan M.C."/>
            <person name="Butler G."/>
            <person name="Nguyen T.T.M."/>
            <person name="Dewar K."/>
            <person name="Conant G."/>
            <person name="Drula E."/>
            <person name="Henrissat B."/>
            <person name="Hansel C."/>
            <person name="Singer S."/>
            <person name="Hutchinson M.I."/>
            <person name="de Vries R.P."/>
            <person name="Natvig D.O."/>
            <person name="Powell A.J."/>
            <person name="Tsang A."/>
            <person name="Grigoriev I.V."/>
        </authorList>
    </citation>
    <scope>NUCLEOTIDE SEQUENCE [LARGE SCALE GENOMIC DNA]</scope>
    <source>
        <strain evidence="2 3">ATCC 24622</strain>
    </source>
</reference>
<feature type="region of interest" description="Disordered" evidence="1">
    <location>
        <begin position="228"/>
        <end position="252"/>
    </location>
</feature>
<sequence length="415" mass="44785">MGLSSPSNLTEKAQLQQHYERTQSIQQDELEASPTTAGAHLPSRVLSQEDLEHSPAGDADVANAVPMPPPYSGPSRSTIVSNAAAAASSSSSASAGATAHAAVDPVTGRGAALPSQPQRYPGLPVIDYRLYSPPLFELSSDRTTLKSSAPYLSSSAAALAALIRAQATVPPKQQIHITGRRRGPGSGTSGGKIDFDVRLNLMPLLVPEDPRDRMDYLTCVADDELALRGGPKPTTAADASSTLPSPRSAGKGDAGLEEWARRFVEDPGQVKSFALERVVINLDTEWLEGQLRSMVASTGYQGAVSVTFPVTHARVVVHSPDRVNRFFTTVTAFFAGRRKYEVVRAVWPFATHRNGERGRRCAVQSEATWWREWRDPIKYAIVSRRQGWVTNEDKLEALMEGVGKGVTTIDWGPGF</sequence>
<keyword evidence="3" id="KW-1185">Reference proteome</keyword>
<dbReference type="PANTHER" id="PTHR37848">
    <property type="entry name" value="EXPRESSED PROTEIN"/>
    <property type="match status" value="1"/>
</dbReference>